<dbReference type="Pfam" id="PF00625">
    <property type="entry name" value="Guanylate_kin"/>
    <property type="match status" value="1"/>
</dbReference>
<feature type="region of interest" description="Disordered" evidence="1">
    <location>
        <begin position="1"/>
        <end position="59"/>
    </location>
</feature>
<dbReference type="InterPro" id="IPR050716">
    <property type="entry name" value="MAGUK"/>
</dbReference>
<dbReference type="WBParaSite" id="maker-unitig_26522-snap-gene-0.3-mRNA-1">
    <property type="protein sequence ID" value="maker-unitig_26522-snap-gene-0.3-mRNA-1"/>
    <property type="gene ID" value="maker-unitig_26522-snap-gene-0.3"/>
</dbReference>
<dbReference type="Proteomes" id="UP000095280">
    <property type="component" value="Unplaced"/>
</dbReference>
<dbReference type="PANTHER" id="PTHR23122">
    <property type="entry name" value="MEMBRANE-ASSOCIATED GUANYLATE KINASE MAGUK"/>
    <property type="match status" value="1"/>
</dbReference>
<dbReference type="SUPFAM" id="SSF52540">
    <property type="entry name" value="P-loop containing nucleoside triphosphate hydrolases"/>
    <property type="match status" value="1"/>
</dbReference>
<keyword evidence="3" id="KW-1185">Reference proteome</keyword>
<dbReference type="InterPro" id="IPR027417">
    <property type="entry name" value="P-loop_NTPase"/>
</dbReference>
<proteinExistence type="predicted"/>
<dbReference type="InterPro" id="IPR008145">
    <property type="entry name" value="GK/Ca_channel_bsu"/>
</dbReference>
<dbReference type="InterPro" id="IPR008144">
    <property type="entry name" value="Guanylate_kin-like_dom"/>
</dbReference>
<accession>A0A1I8FBB9</accession>
<feature type="compositionally biased region" description="Low complexity" evidence="1">
    <location>
        <begin position="50"/>
        <end position="59"/>
    </location>
</feature>
<name>A0A1I8FBB9_9PLAT</name>
<evidence type="ECO:0000256" key="1">
    <source>
        <dbReference type="SAM" id="MobiDB-lite"/>
    </source>
</evidence>
<evidence type="ECO:0000313" key="3">
    <source>
        <dbReference type="Proteomes" id="UP000095280"/>
    </source>
</evidence>
<dbReference type="Gene3D" id="3.40.50.300">
    <property type="entry name" value="P-loop containing nucleotide triphosphate hydrolases"/>
    <property type="match status" value="1"/>
</dbReference>
<feature type="domain" description="Guanylate kinase-like" evidence="2">
    <location>
        <begin position="24"/>
        <end position="234"/>
    </location>
</feature>
<organism evidence="3 4">
    <name type="scientific">Macrostomum lignano</name>
    <dbReference type="NCBI Taxonomy" id="282301"/>
    <lineage>
        <taxon>Eukaryota</taxon>
        <taxon>Metazoa</taxon>
        <taxon>Spiralia</taxon>
        <taxon>Lophotrochozoa</taxon>
        <taxon>Platyhelminthes</taxon>
        <taxon>Rhabditophora</taxon>
        <taxon>Macrostomorpha</taxon>
        <taxon>Macrostomida</taxon>
        <taxon>Macrostomidae</taxon>
        <taxon>Macrostomum</taxon>
    </lineage>
</organism>
<evidence type="ECO:0000259" key="2">
    <source>
        <dbReference type="PROSITE" id="PS50052"/>
    </source>
</evidence>
<sequence>MIPRRPSCRKWRAPPAPRDRTIQRRTPVNCGPRLFSFGRRQGAKSGTKQRGGAAHGRQAAAVRGRAYDQLEMVTYERWCSSPTSSRKTLVLLGRHSAALAGRHIKKHADPVRARDRFAYPIPLRHPREDAMYGTKLDTIREIHRHGAKSPSDVRAAGVRVLRAPPSSRPTWSSSLRAELSTMSDVHGRLNDGSLERLAKGERAAGAALRHYCFDLKIINNDIEDTIAQLKQCVDLVHTKHQWVPVNWVY</sequence>
<dbReference type="AlphaFoldDB" id="A0A1I8FBB9"/>
<feature type="compositionally biased region" description="Basic residues" evidence="1">
    <location>
        <begin position="1"/>
        <end position="12"/>
    </location>
</feature>
<evidence type="ECO:0000313" key="4">
    <source>
        <dbReference type="WBParaSite" id="maker-unitig_26522-snap-gene-0.3-mRNA-1"/>
    </source>
</evidence>
<dbReference type="PROSITE" id="PS50052">
    <property type="entry name" value="GUANYLATE_KINASE_2"/>
    <property type="match status" value="1"/>
</dbReference>
<protein>
    <submittedName>
        <fullName evidence="4">Guanylate kinase-like domain-containing protein</fullName>
    </submittedName>
</protein>
<reference evidence="4" key="1">
    <citation type="submission" date="2016-11" db="UniProtKB">
        <authorList>
            <consortium name="WormBaseParasite"/>
        </authorList>
    </citation>
    <scope>IDENTIFICATION</scope>
</reference>